<dbReference type="AlphaFoldDB" id="A0A4R6R475"/>
<feature type="domain" description="DUF6916" evidence="1">
    <location>
        <begin position="47"/>
        <end position="140"/>
    </location>
</feature>
<dbReference type="RefSeq" id="WP_133610945.1">
    <property type="nucleotide sequence ID" value="NZ_SNXW01000011.1"/>
</dbReference>
<dbReference type="InterPro" id="IPR054209">
    <property type="entry name" value="DUF6916"/>
</dbReference>
<proteinExistence type="predicted"/>
<gene>
    <name evidence="2" type="ORF">EV672_1116</name>
</gene>
<evidence type="ECO:0000313" key="3">
    <source>
        <dbReference type="Proteomes" id="UP000294593"/>
    </source>
</evidence>
<reference evidence="2 3" key="1">
    <citation type="submission" date="2019-03" db="EMBL/GenBank/DDBJ databases">
        <title>Genomic Encyclopedia of Type Strains, Phase IV (KMG-IV): sequencing the most valuable type-strain genomes for metagenomic binning, comparative biology and taxonomic classification.</title>
        <authorList>
            <person name="Goeker M."/>
        </authorList>
    </citation>
    <scope>NUCLEOTIDE SEQUENCE [LARGE SCALE GENOMIC DNA]</scope>
    <source>
        <strain evidence="2 3">DSM 11901</strain>
    </source>
</reference>
<accession>A0A4R6R475</accession>
<keyword evidence="3" id="KW-1185">Reference proteome</keyword>
<name>A0A4R6R475_9BURK</name>
<comment type="caution">
    <text evidence="2">The sequence shown here is derived from an EMBL/GenBank/DDBJ whole genome shotgun (WGS) entry which is preliminary data.</text>
</comment>
<dbReference type="EMBL" id="SNXW01000011">
    <property type="protein sequence ID" value="TDP80671.1"/>
    <property type="molecule type" value="Genomic_DNA"/>
</dbReference>
<evidence type="ECO:0000313" key="2">
    <source>
        <dbReference type="EMBL" id="TDP80671.1"/>
    </source>
</evidence>
<dbReference type="OrthoDB" id="8903281at2"/>
<organism evidence="2 3">
    <name type="scientific">Aquabacterium commune</name>
    <dbReference type="NCBI Taxonomy" id="70586"/>
    <lineage>
        <taxon>Bacteria</taxon>
        <taxon>Pseudomonadati</taxon>
        <taxon>Pseudomonadota</taxon>
        <taxon>Betaproteobacteria</taxon>
        <taxon>Burkholderiales</taxon>
        <taxon>Aquabacterium</taxon>
    </lineage>
</organism>
<sequence length="144" mass="15658">MNKREFLSRGGAGALASSSALTLTSMAHGRAHARPDKARDAAPGREVDAWRDRIGESFTARTAMGRSVTLTLARVSAWAARAHTLHNPSELRQFNLTFEGARHLPLHEGLHTLLSASHGPLALHLQPHRQGDGIQYTAHFSLLT</sequence>
<dbReference type="Pfam" id="PF21880">
    <property type="entry name" value="DUF6916"/>
    <property type="match status" value="1"/>
</dbReference>
<evidence type="ECO:0000259" key="1">
    <source>
        <dbReference type="Pfam" id="PF21880"/>
    </source>
</evidence>
<dbReference type="Proteomes" id="UP000294593">
    <property type="component" value="Unassembled WGS sequence"/>
</dbReference>
<protein>
    <recommendedName>
        <fullName evidence="1">DUF6916 domain-containing protein</fullName>
    </recommendedName>
</protein>